<evidence type="ECO:0000313" key="2">
    <source>
        <dbReference type="EMBL" id="OJD24829.1"/>
    </source>
</evidence>
<gene>
    <name evidence="2" type="ORF">ACJ73_03810</name>
</gene>
<sequence>MRLGINYTDKEEFFTLYPAAHKEALNESNIKSGFGATGLVPYDPEQVFSRFNTQMYTPHEGTSTSLLSSQLPQENSNQNFQRRALKEEVRSKPRQAKHVISIGLQSIQNPWPKRKTQTSKTSINRSSRHEHKYDDADDDEFFNAGGLRNRKPWLPVDKNLPRGIRRASAVASLPPHLTESSRPKPSCIIVQINLLPGGSDCRGGAEEQNPESPIPKFLSYRKTMSQAPNPAMLQFPGVTTLPSP</sequence>
<keyword evidence="3" id="KW-1185">Reference proteome</keyword>
<dbReference type="VEuPathDB" id="FungiDB:ACJ73_03810"/>
<feature type="region of interest" description="Disordered" evidence="1">
    <location>
        <begin position="110"/>
        <end position="133"/>
    </location>
</feature>
<organism evidence="2 3">
    <name type="scientific">Blastomyces percursus</name>
    <dbReference type="NCBI Taxonomy" id="1658174"/>
    <lineage>
        <taxon>Eukaryota</taxon>
        <taxon>Fungi</taxon>
        <taxon>Dikarya</taxon>
        <taxon>Ascomycota</taxon>
        <taxon>Pezizomycotina</taxon>
        <taxon>Eurotiomycetes</taxon>
        <taxon>Eurotiomycetidae</taxon>
        <taxon>Onygenales</taxon>
        <taxon>Ajellomycetaceae</taxon>
        <taxon>Blastomyces</taxon>
    </lineage>
</organism>
<reference evidence="2 3" key="1">
    <citation type="submission" date="2015-08" db="EMBL/GenBank/DDBJ databases">
        <title>Emmonsia species relationships and genome sequence.</title>
        <authorList>
            <person name="Cuomo C.A."/>
            <person name="Schwartz I.S."/>
            <person name="Kenyon C."/>
            <person name="De Hoog G.S."/>
            <person name="Govender N.P."/>
            <person name="Botha A."/>
            <person name="Moreno L."/>
            <person name="De Vries M."/>
            <person name="Munoz J.F."/>
            <person name="Stielow J.B."/>
        </authorList>
    </citation>
    <scope>NUCLEOTIDE SEQUENCE [LARGE SCALE GENOMIC DNA]</scope>
    <source>
        <strain evidence="2 3">EI222</strain>
    </source>
</reference>
<name>A0A1J9RAY5_9EURO</name>
<evidence type="ECO:0000256" key="1">
    <source>
        <dbReference type="SAM" id="MobiDB-lite"/>
    </source>
</evidence>
<dbReference type="EMBL" id="LGTZ01000482">
    <property type="protein sequence ID" value="OJD24829.1"/>
    <property type="molecule type" value="Genomic_DNA"/>
</dbReference>
<accession>A0A1J9RAY5</accession>
<comment type="caution">
    <text evidence="2">The sequence shown here is derived from an EMBL/GenBank/DDBJ whole genome shotgun (WGS) entry which is preliminary data.</text>
</comment>
<dbReference type="Proteomes" id="UP000242791">
    <property type="component" value="Unassembled WGS sequence"/>
</dbReference>
<proteinExistence type="predicted"/>
<dbReference type="OrthoDB" id="4354814at2759"/>
<dbReference type="STRING" id="1658174.A0A1J9RAY5"/>
<dbReference type="AlphaFoldDB" id="A0A1J9RAY5"/>
<protein>
    <submittedName>
        <fullName evidence="2">Uncharacterized protein</fullName>
    </submittedName>
</protein>
<evidence type="ECO:0000313" key="3">
    <source>
        <dbReference type="Proteomes" id="UP000242791"/>
    </source>
</evidence>